<dbReference type="Gene3D" id="2.120.10.30">
    <property type="entry name" value="TolB, C-terminal domain"/>
    <property type="match status" value="1"/>
</dbReference>
<evidence type="ECO:0000256" key="4">
    <source>
        <dbReference type="PROSITE-ProRule" id="PRU00504"/>
    </source>
</evidence>
<dbReference type="GO" id="GO:0005576">
    <property type="term" value="C:extracellular region"/>
    <property type="evidence" value="ECO:0007669"/>
    <property type="project" value="TreeGrafter"/>
</dbReference>
<evidence type="ECO:0000256" key="1">
    <source>
        <dbReference type="ARBA" id="ARBA00022729"/>
    </source>
</evidence>
<evidence type="ECO:0000256" key="3">
    <source>
        <dbReference type="ARBA" id="ARBA00023180"/>
    </source>
</evidence>
<reference evidence="6" key="1">
    <citation type="submission" date="2021-02" db="EMBL/GenBank/DDBJ databases">
        <authorList>
            <person name="Nowell W R."/>
        </authorList>
    </citation>
    <scope>NUCLEOTIDE SEQUENCE</scope>
</reference>
<dbReference type="PROSITE" id="PS51125">
    <property type="entry name" value="NHL"/>
    <property type="match status" value="1"/>
</dbReference>
<feature type="transmembrane region" description="Helical" evidence="5">
    <location>
        <begin position="347"/>
        <end position="366"/>
    </location>
</feature>
<proteinExistence type="predicted"/>
<gene>
    <name evidence="6" type="ORF">RFH988_LOCUS20871</name>
</gene>
<dbReference type="PANTHER" id="PTHR10680:SF28">
    <property type="entry name" value="SMP-30_GLUCONOLACTONASE_LRE-LIKE REGION DOMAIN-CONTAINING PROTEIN"/>
    <property type="match status" value="1"/>
</dbReference>
<evidence type="ECO:0000256" key="2">
    <source>
        <dbReference type="ARBA" id="ARBA00022737"/>
    </source>
</evidence>
<dbReference type="EMBL" id="CAJNOO010001301">
    <property type="protein sequence ID" value="CAF1131100.1"/>
    <property type="molecule type" value="Genomic_DNA"/>
</dbReference>
<keyword evidence="2" id="KW-0677">Repeat</keyword>
<evidence type="ECO:0008006" key="8">
    <source>
        <dbReference type="Google" id="ProtNLM"/>
    </source>
</evidence>
<evidence type="ECO:0000256" key="5">
    <source>
        <dbReference type="SAM" id="Phobius"/>
    </source>
</evidence>
<keyword evidence="1" id="KW-0732">Signal</keyword>
<keyword evidence="5" id="KW-1133">Transmembrane helix</keyword>
<name>A0A814RA72_9BILA</name>
<feature type="repeat" description="NHL" evidence="4">
    <location>
        <begin position="293"/>
        <end position="329"/>
    </location>
</feature>
<dbReference type="OrthoDB" id="10019767at2759"/>
<keyword evidence="5" id="KW-0812">Transmembrane</keyword>
<dbReference type="AlphaFoldDB" id="A0A814RA72"/>
<dbReference type="Gene3D" id="2.40.10.500">
    <property type="match status" value="1"/>
</dbReference>
<organism evidence="6 7">
    <name type="scientific">Rotaria sordida</name>
    <dbReference type="NCBI Taxonomy" id="392033"/>
    <lineage>
        <taxon>Eukaryota</taxon>
        <taxon>Metazoa</taxon>
        <taxon>Spiralia</taxon>
        <taxon>Gnathifera</taxon>
        <taxon>Rotifera</taxon>
        <taxon>Eurotatoria</taxon>
        <taxon>Bdelloidea</taxon>
        <taxon>Philodinida</taxon>
        <taxon>Philodinidae</taxon>
        <taxon>Rotaria</taxon>
    </lineage>
</organism>
<accession>A0A814RA72</accession>
<dbReference type="PANTHER" id="PTHR10680">
    <property type="entry name" value="PEPTIDYL-GLYCINE ALPHA-AMIDATING MONOOXYGENASE"/>
    <property type="match status" value="1"/>
</dbReference>
<evidence type="ECO:0000313" key="7">
    <source>
        <dbReference type="Proteomes" id="UP000663882"/>
    </source>
</evidence>
<dbReference type="CDD" id="cd05819">
    <property type="entry name" value="NHL"/>
    <property type="match status" value="1"/>
</dbReference>
<dbReference type="Pfam" id="PF01436">
    <property type="entry name" value="NHL"/>
    <property type="match status" value="2"/>
</dbReference>
<evidence type="ECO:0000313" key="6">
    <source>
        <dbReference type="EMBL" id="CAF1131100.1"/>
    </source>
</evidence>
<dbReference type="InterPro" id="IPR001258">
    <property type="entry name" value="NHL_repeat"/>
</dbReference>
<dbReference type="Proteomes" id="UP000663882">
    <property type="component" value="Unassembled WGS sequence"/>
</dbReference>
<dbReference type="SUPFAM" id="SSF63825">
    <property type="entry name" value="YWTD domain"/>
    <property type="match status" value="1"/>
</dbReference>
<keyword evidence="5" id="KW-0472">Membrane</keyword>
<protein>
    <recommendedName>
        <fullName evidence="8">NHL repeat containing protein</fullName>
    </recommendedName>
</protein>
<keyword evidence="3" id="KW-0325">Glycoprotein</keyword>
<dbReference type="InterPro" id="IPR011042">
    <property type="entry name" value="6-blade_b-propeller_TolB-like"/>
</dbReference>
<comment type="caution">
    <text evidence="6">The sequence shown here is derived from an EMBL/GenBank/DDBJ whole genome shotgun (WGS) entry which is preliminary data.</text>
</comment>
<sequence>MFFTFSNVLANAQQILIPYDGICETATWASIGKTVAGGNGLGSALNQLSNPFGLFVDSNDGDALIIVDNGNGRVVKWKQGASSGQIIAGGNGVGNRSDQLALPRYVAVDQEGTLFITEYTNKRVNRWKKGARSGEIIISNIYVNGIALGPTLGETQHLFVGDWSEARILKFNKNGTGNGQVVIGGKGPGTSLEQILTPYQMHIDQQQSIFVPEYFSNRVTKWIANNSVWATSAIIVAGGNDNGSALNQLDGTLAVTVDQSGTVYVADYGNHRITRWLKEAQSGTVIAGGNGQGNLNTQLNHPYDLAFDRNGNLYVSDFSNHRIQKFAVDKSSCTSGTASQSVIIDRFMGFVLSPSVLVLHFIVVTLRAK</sequence>